<comment type="catalytic activity">
    <reaction evidence="11">
        <text>nitric oxide + Fe(III)-[cytochrome c] + H2O = Fe(II)-[cytochrome c] + nitrite + 2 H(+)</text>
        <dbReference type="Rhea" id="RHEA:15233"/>
        <dbReference type="Rhea" id="RHEA-COMP:10350"/>
        <dbReference type="Rhea" id="RHEA-COMP:14399"/>
        <dbReference type="ChEBI" id="CHEBI:15377"/>
        <dbReference type="ChEBI" id="CHEBI:15378"/>
        <dbReference type="ChEBI" id="CHEBI:16301"/>
        <dbReference type="ChEBI" id="CHEBI:16480"/>
        <dbReference type="ChEBI" id="CHEBI:29033"/>
        <dbReference type="ChEBI" id="CHEBI:29034"/>
        <dbReference type="EC" id="1.7.2.1"/>
    </reaction>
</comment>
<organism evidence="16 17">
    <name type="scientific">Dictyobacter kobayashii</name>
    <dbReference type="NCBI Taxonomy" id="2014872"/>
    <lineage>
        <taxon>Bacteria</taxon>
        <taxon>Bacillati</taxon>
        <taxon>Chloroflexota</taxon>
        <taxon>Ktedonobacteria</taxon>
        <taxon>Ktedonobacterales</taxon>
        <taxon>Dictyobacteraceae</taxon>
        <taxon>Dictyobacter</taxon>
    </lineage>
</organism>
<dbReference type="InterPro" id="IPR045087">
    <property type="entry name" value="Cu-oxidase_fam"/>
</dbReference>
<evidence type="ECO:0000256" key="14">
    <source>
        <dbReference type="SAM" id="Phobius"/>
    </source>
</evidence>
<keyword evidence="14" id="KW-1133">Transmembrane helix</keyword>
<sequence length="291" mass="30945">MQHTFMREKPKRNIPVICIFVAIACLLIIMGFLDTFVLKRSEETGTASGASAQQGSTSLATPELPAGSEVPNNLNMGMAGAPLSVTDLQAPRTAGPEKHFTLTAEPARLSLNHGTSVAAWTFNGSAPGPTLRVRQGDMVVVTLVNHLTFGVTIHWHGVSVPNADDGVAGVTQDAVKPGQSYTYRFPAKNAGTYWYHSHQFSYAETTGGLYGMLIVDPANPQTHDDVDSSVTLHDWNGANNDATGDQYDDRHGADQRASGTMGAPAGTELCQRSTCSDIAGRALYGGRPGWS</sequence>
<evidence type="ECO:0000256" key="13">
    <source>
        <dbReference type="SAM" id="MobiDB-lite"/>
    </source>
</evidence>
<dbReference type="SUPFAM" id="SSF49503">
    <property type="entry name" value="Cupredoxins"/>
    <property type="match status" value="1"/>
</dbReference>
<evidence type="ECO:0000256" key="1">
    <source>
        <dbReference type="ARBA" id="ARBA00001960"/>
    </source>
</evidence>
<proteinExistence type="inferred from homology"/>
<dbReference type="Gene3D" id="2.60.40.420">
    <property type="entry name" value="Cupredoxins - blue copper proteins"/>
    <property type="match status" value="1"/>
</dbReference>
<dbReference type="EC" id="1.7.2.1" evidence="5"/>
<gene>
    <name evidence="16" type="ORF">KDK_80200</name>
</gene>
<feature type="binding site" description="type 1 copper site" evidence="12">
    <location>
        <position position="196"/>
    </location>
    <ligand>
        <name>Cu cation</name>
        <dbReference type="ChEBI" id="CHEBI:23378"/>
        <label>1</label>
    </ligand>
</feature>
<comment type="similarity">
    <text evidence="3">Belongs to the multicopper oxidase family.</text>
</comment>
<dbReference type="PANTHER" id="PTHR11709:SF394">
    <property type="entry name" value="FI03373P-RELATED"/>
    <property type="match status" value="1"/>
</dbReference>
<keyword evidence="10 12" id="KW-0186">Copper</keyword>
<comment type="subunit">
    <text evidence="4">Homotrimer.</text>
</comment>
<evidence type="ECO:0000256" key="6">
    <source>
        <dbReference type="ARBA" id="ARBA00017290"/>
    </source>
</evidence>
<dbReference type="PRINTS" id="PR00695">
    <property type="entry name" value="CUNO2RDTASE"/>
</dbReference>
<dbReference type="EMBL" id="BIFS01000002">
    <property type="protein sequence ID" value="GCE24220.1"/>
    <property type="molecule type" value="Genomic_DNA"/>
</dbReference>
<evidence type="ECO:0000256" key="2">
    <source>
        <dbReference type="ARBA" id="ARBA00001973"/>
    </source>
</evidence>
<evidence type="ECO:0000256" key="11">
    <source>
        <dbReference type="ARBA" id="ARBA00049340"/>
    </source>
</evidence>
<feature type="compositionally biased region" description="Low complexity" evidence="13">
    <location>
        <begin position="46"/>
        <end position="61"/>
    </location>
</feature>
<protein>
    <recommendedName>
        <fullName evidence="6">Copper-containing nitrite reductase</fullName>
        <ecNumber evidence="5">1.7.2.1</ecNumber>
    </recommendedName>
</protein>
<feature type="binding site" description="type 1 copper site" evidence="12">
    <location>
        <position position="156"/>
    </location>
    <ligand>
        <name>Cu cation</name>
        <dbReference type="ChEBI" id="CHEBI:23378"/>
        <label>1</label>
    </ligand>
</feature>
<dbReference type="GO" id="GO:0050421">
    <property type="term" value="F:nitrite reductase (NO-forming) activity"/>
    <property type="evidence" value="ECO:0007669"/>
    <property type="project" value="UniProtKB-EC"/>
</dbReference>
<feature type="transmembrane region" description="Helical" evidence="14">
    <location>
        <begin position="12"/>
        <end position="33"/>
    </location>
</feature>
<dbReference type="Pfam" id="PF07732">
    <property type="entry name" value="Cu-oxidase_3"/>
    <property type="match status" value="1"/>
</dbReference>
<keyword evidence="14" id="KW-0812">Transmembrane</keyword>
<reference evidence="17" key="1">
    <citation type="submission" date="2018-12" db="EMBL/GenBank/DDBJ databases">
        <title>Tengunoibacter tsumagoiensis gen. nov., sp. nov., Dictyobacter kobayashii sp. nov., D. alpinus sp. nov., and D. joshuensis sp. nov. and description of Dictyobacteraceae fam. nov. within the order Ktedonobacterales isolated from Tengu-no-mugimeshi.</title>
        <authorList>
            <person name="Wang C.M."/>
            <person name="Zheng Y."/>
            <person name="Sakai Y."/>
            <person name="Toyoda A."/>
            <person name="Minakuchi Y."/>
            <person name="Abe K."/>
            <person name="Yokota A."/>
            <person name="Yabe S."/>
        </authorList>
    </citation>
    <scope>NUCLEOTIDE SEQUENCE [LARGE SCALE GENOMIC DNA]</scope>
    <source>
        <strain evidence="17">Uno11</strain>
    </source>
</reference>
<keyword evidence="8" id="KW-0677">Repeat</keyword>
<dbReference type="GO" id="GO:0005507">
    <property type="term" value="F:copper ion binding"/>
    <property type="evidence" value="ECO:0007669"/>
    <property type="project" value="InterPro"/>
</dbReference>
<evidence type="ECO:0000256" key="9">
    <source>
        <dbReference type="ARBA" id="ARBA00023002"/>
    </source>
</evidence>
<comment type="cofactor">
    <cofactor evidence="1 12">
        <name>Cu(+)</name>
        <dbReference type="ChEBI" id="CHEBI:49552"/>
    </cofactor>
</comment>
<dbReference type="InterPro" id="IPR008972">
    <property type="entry name" value="Cupredoxin"/>
</dbReference>
<name>A0A402AYM8_9CHLR</name>
<feature type="domain" description="Plastocyanin-like" evidence="15">
    <location>
        <begin position="108"/>
        <end position="218"/>
    </location>
</feature>
<evidence type="ECO:0000256" key="8">
    <source>
        <dbReference type="ARBA" id="ARBA00022737"/>
    </source>
</evidence>
<comment type="cofactor">
    <cofactor evidence="2 12">
        <name>Cu(2+)</name>
        <dbReference type="ChEBI" id="CHEBI:29036"/>
    </cofactor>
</comment>
<evidence type="ECO:0000259" key="15">
    <source>
        <dbReference type="Pfam" id="PF07732"/>
    </source>
</evidence>
<dbReference type="AlphaFoldDB" id="A0A402AYM8"/>
<keyword evidence="9" id="KW-0560">Oxidoreductase</keyword>
<dbReference type="PROSITE" id="PS51257">
    <property type="entry name" value="PROKAR_LIPOPROTEIN"/>
    <property type="match status" value="1"/>
</dbReference>
<evidence type="ECO:0000256" key="5">
    <source>
        <dbReference type="ARBA" id="ARBA00011882"/>
    </source>
</evidence>
<feature type="region of interest" description="Disordered" evidence="13">
    <location>
        <begin position="232"/>
        <end position="265"/>
    </location>
</feature>
<evidence type="ECO:0000256" key="3">
    <source>
        <dbReference type="ARBA" id="ARBA00010609"/>
    </source>
</evidence>
<evidence type="ECO:0000256" key="12">
    <source>
        <dbReference type="PIRSR" id="PIRSR601287-1"/>
    </source>
</evidence>
<dbReference type="PANTHER" id="PTHR11709">
    <property type="entry name" value="MULTI-COPPER OXIDASE"/>
    <property type="match status" value="1"/>
</dbReference>
<accession>A0A402AYM8</accession>
<feature type="region of interest" description="Disordered" evidence="13">
    <location>
        <begin position="46"/>
        <end position="72"/>
    </location>
</feature>
<dbReference type="Proteomes" id="UP000287188">
    <property type="component" value="Unassembled WGS sequence"/>
</dbReference>
<dbReference type="InterPro" id="IPR001287">
    <property type="entry name" value="NO2-reductase_Cu"/>
</dbReference>
<evidence type="ECO:0000256" key="7">
    <source>
        <dbReference type="ARBA" id="ARBA00022723"/>
    </source>
</evidence>
<keyword evidence="14" id="KW-0472">Membrane</keyword>
<comment type="caution">
    <text evidence="16">The sequence shown here is derived from an EMBL/GenBank/DDBJ whole genome shotgun (WGS) entry which is preliminary data.</text>
</comment>
<evidence type="ECO:0000256" key="4">
    <source>
        <dbReference type="ARBA" id="ARBA00011233"/>
    </source>
</evidence>
<dbReference type="OrthoDB" id="9757546at2"/>
<keyword evidence="7 12" id="KW-0479">Metal-binding</keyword>
<evidence type="ECO:0000256" key="10">
    <source>
        <dbReference type="ARBA" id="ARBA00023008"/>
    </source>
</evidence>
<evidence type="ECO:0000313" key="16">
    <source>
        <dbReference type="EMBL" id="GCE24220.1"/>
    </source>
</evidence>
<dbReference type="InterPro" id="IPR011707">
    <property type="entry name" value="Cu-oxidase-like_N"/>
</dbReference>
<keyword evidence="17" id="KW-1185">Reference proteome</keyword>
<evidence type="ECO:0000313" key="17">
    <source>
        <dbReference type="Proteomes" id="UP000287188"/>
    </source>
</evidence>